<organism evidence="1 2">
    <name type="scientific">Thiohalomonas denitrificans</name>
    <dbReference type="NCBI Taxonomy" id="415747"/>
    <lineage>
        <taxon>Bacteria</taxon>
        <taxon>Pseudomonadati</taxon>
        <taxon>Pseudomonadota</taxon>
        <taxon>Gammaproteobacteria</taxon>
        <taxon>Thiohalomonadales</taxon>
        <taxon>Thiohalomonadaceae</taxon>
        <taxon>Thiohalomonas</taxon>
    </lineage>
</organism>
<dbReference type="Proteomes" id="UP000199648">
    <property type="component" value="Unassembled WGS sequence"/>
</dbReference>
<keyword evidence="2" id="KW-1185">Reference proteome</keyword>
<dbReference type="STRING" id="415747.SAMN03097708_01831"/>
<proteinExistence type="predicted"/>
<gene>
    <name evidence="1" type="ORF">SAMN03097708_01831</name>
</gene>
<protein>
    <submittedName>
        <fullName evidence="1">Uncharacterized protein</fullName>
    </submittedName>
</protein>
<reference evidence="1 2" key="1">
    <citation type="submission" date="2016-10" db="EMBL/GenBank/DDBJ databases">
        <authorList>
            <person name="de Groot N.N."/>
        </authorList>
    </citation>
    <scope>NUCLEOTIDE SEQUENCE [LARGE SCALE GENOMIC DNA]</scope>
    <source>
        <strain evidence="1 2">HLD2</strain>
    </source>
</reference>
<accession>A0A1G5QCH1</accession>
<dbReference type="RefSeq" id="WP_092995734.1">
    <property type="nucleotide sequence ID" value="NZ_FMWD01000005.1"/>
</dbReference>
<name>A0A1G5QCH1_9GAMM</name>
<sequence>MGATEYRVNDEIRKSGVDYFDPEEYLIDSVRRATVNEQNVAISLLGAGELIVLSTRGEYFVDGPSLEPFCRAPADQLEVTVLAKADPRILSIKRGRDIDELMWQAGFHASAGRLMDGCYRDDVIKLSHWPNLSRLPTTPNTTRLCAVLTRYPTSVVLIGSLLKVPSDELYQFYSAARCAGLAHTVNREPDEPALPPHRSQTLLSKLIDRIMRL</sequence>
<dbReference type="OrthoDB" id="3212305at2"/>
<dbReference type="EMBL" id="FMWD01000005">
    <property type="protein sequence ID" value="SCZ59286.1"/>
    <property type="molecule type" value="Genomic_DNA"/>
</dbReference>
<dbReference type="AlphaFoldDB" id="A0A1G5QCH1"/>
<evidence type="ECO:0000313" key="1">
    <source>
        <dbReference type="EMBL" id="SCZ59286.1"/>
    </source>
</evidence>
<evidence type="ECO:0000313" key="2">
    <source>
        <dbReference type="Proteomes" id="UP000199648"/>
    </source>
</evidence>